<name>E8LMH0_SUCHY</name>
<evidence type="ECO:0000313" key="3">
    <source>
        <dbReference type="Proteomes" id="UP000018458"/>
    </source>
</evidence>
<gene>
    <name evidence="2" type="ORF">HMPREF9444_01959</name>
</gene>
<dbReference type="HOGENOM" id="CLU_2332574_0_0_6"/>
<evidence type="ECO:0000256" key="1">
    <source>
        <dbReference type="SAM" id="MobiDB-lite"/>
    </source>
</evidence>
<dbReference type="AlphaFoldDB" id="E8LMH0"/>
<feature type="region of interest" description="Disordered" evidence="1">
    <location>
        <begin position="79"/>
        <end position="98"/>
    </location>
</feature>
<accession>E8LMH0</accession>
<keyword evidence="3" id="KW-1185">Reference proteome</keyword>
<organism evidence="2 3">
    <name type="scientific">Succinatimonas hippei (strain DSM 22608 / JCM 16073 / KCTC 15190 / YIT 12066)</name>
    <dbReference type="NCBI Taxonomy" id="762983"/>
    <lineage>
        <taxon>Bacteria</taxon>
        <taxon>Pseudomonadati</taxon>
        <taxon>Pseudomonadota</taxon>
        <taxon>Gammaproteobacteria</taxon>
        <taxon>Aeromonadales</taxon>
        <taxon>Succinivibrionaceae</taxon>
        <taxon>Succinatimonas</taxon>
    </lineage>
</organism>
<proteinExistence type="predicted"/>
<dbReference type="EMBL" id="AEVO01000137">
    <property type="protein sequence ID" value="EFY06262.1"/>
    <property type="molecule type" value="Genomic_DNA"/>
</dbReference>
<reference evidence="2 3" key="1">
    <citation type="submission" date="2011-01" db="EMBL/GenBank/DDBJ databases">
        <authorList>
            <person name="Weinstock G."/>
            <person name="Sodergren E."/>
            <person name="Clifton S."/>
            <person name="Fulton L."/>
            <person name="Fulton B."/>
            <person name="Courtney L."/>
            <person name="Fronick C."/>
            <person name="Harrison M."/>
            <person name="Strong C."/>
            <person name="Farmer C."/>
            <person name="Delahaunty K."/>
            <person name="Markovic C."/>
            <person name="Hall O."/>
            <person name="Minx P."/>
            <person name="Tomlinson C."/>
            <person name="Mitreva M."/>
            <person name="Hou S."/>
            <person name="Chen J."/>
            <person name="Wollam A."/>
            <person name="Pepin K.H."/>
            <person name="Johnson M."/>
            <person name="Bhonagiri V."/>
            <person name="Zhang X."/>
            <person name="Suruliraj S."/>
            <person name="Warren W."/>
            <person name="Chinwalla A."/>
            <person name="Mardis E.R."/>
            <person name="Wilson R.K."/>
        </authorList>
    </citation>
    <scope>NUCLEOTIDE SEQUENCE [LARGE SCALE GENOMIC DNA]</scope>
    <source>
        <strain evidence="3">DSM 22608 / JCM 16073 / KCTC 15190 / YIT 12066</strain>
    </source>
</reference>
<evidence type="ECO:0000313" key="2">
    <source>
        <dbReference type="EMBL" id="EFY06262.1"/>
    </source>
</evidence>
<sequence>MVESKPCWGDALSFEEDRAKPIINQYTFNYALKKLKEEHPFLKDYCHSQILQQKVMDLYEVFKKFFKGQDFPGWPVKRISQSRQQEPTEAYNHSSIVV</sequence>
<comment type="caution">
    <text evidence="2">The sequence shown here is derived from an EMBL/GenBank/DDBJ whole genome shotgun (WGS) entry which is preliminary data.</text>
</comment>
<protein>
    <submittedName>
        <fullName evidence="2">Uncharacterized protein</fullName>
    </submittedName>
</protein>
<dbReference type="Proteomes" id="UP000018458">
    <property type="component" value="Unassembled WGS sequence"/>
</dbReference>